<keyword evidence="7 8" id="KW-0472">Membrane</keyword>
<feature type="transmembrane region" description="Helical" evidence="8">
    <location>
        <begin position="59"/>
        <end position="79"/>
    </location>
</feature>
<keyword evidence="4 8" id="KW-1133">Transmembrane helix</keyword>
<dbReference type="GO" id="GO:0006952">
    <property type="term" value="P:defense response"/>
    <property type="evidence" value="ECO:0007669"/>
    <property type="project" value="TreeGrafter"/>
</dbReference>
<keyword evidence="6" id="KW-0406">Ion transport</keyword>
<evidence type="ECO:0000256" key="7">
    <source>
        <dbReference type="ARBA" id="ARBA00023136"/>
    </source>
</evidence>
<dbReference type="Pfam" id="PF08022">
    <property type="entry name" value="FAD_binding_8"/>
    <property type="match status" value="1"/>
</dbReference>
<dbReference type="GeneID" id="25285781"/>
<dbReference type="GO" id="GO:0043020">
    <property type="term" value="C:NADPH oxidase complex"/>
    <property type="evidence" value="ECO:0007669"/>
    <property type="project" value="TreeGrafter"/>
</dbReference>
<sequence length="579" mass="65817">MWRGYANSNESIASLVKSTINTSHPQQLRYVLPKSEYQEARGRFSLVPVYITTHWRLYAWNYAFSAAVLSLQLGFGAWQCYKYSTNEAVREAFGWGVPVAKFGAGALYPTIFFLVLSMSRWLATICRYVGGQRYLNWDRNRYFHIRMAVMALVLSLLHTCGHIMGTIPSAVQPEHRQAVTELIGTKIKHVDWTGILLSRPGWTGAGALLIFMIIGTCSVPPVRKKWFETFQVAHLLMFPMLVLLTLHGTAALFQFPALGFVMAGPLAIILCEKLVRASQLLRSRVARIKPVSNDCVEVTIFTSRGKRRPFYRPGQYILVRVPRLSRFQWHPFTVVRAVDGELVVIVKKNGWWTHCLQEQPEFMTVNLDGPFGAPCQGFWDYDNSILIGMGAGLTPSAAVLNELLAYPTQPWMTCRRNSQNTRSIDEIRKRVCVIWVVRDTALLDTFTPLLEAITLLPQQYRLDLSCRIYISDSGAPFSADGRQTTGRPLNRKGSQVEIHLGKRPNFVSILRDHHHQLSKVLREIVLQTGQPRRNRPRIGVFFCGSQSAKSDLRQICFQRTLQGVIDGSDLEYHFHPEVF</sequence>
<dbReference type="InterPro" id="IPR017938">
    <property type="entry name" value="Riboflavin_synthase-like_b-brl"/>
</dbReference>
<evidence type="ECO:0000256" key="4">
    <source>
        <dbReference type="ARBA" id="ARBA00022989"/>
    </source>
</evidence>
<dbReference type="VEuPathDB" id="FungiDB:A1O9_10879"/>
<dbReference type="Gene3D" id="2.40.30.10">
    <property type="entry name" value="Translation factors"/>
    <property type="match status" value="1"/>
</dbReference>
<dbReference type="InterPro" id="IPR013121">
    <property type="entry name" value="Fe_red_NAD-bd_6"/>
</dbReference>
<evidence type="ECO:0000256" key="2">
    <source>
        <dbReference type="ARBA" id="ARBA00022692"/>
    </source>
</evidence>
<dbReference type="PROSITE" id="PS51384">
    <property type="entry name" value="FAD_FR"/>
    <property type="match status" value="1"/>
</dbReference>
<dbReference type="InterPro" id="IPR013112">
    <property type="entry name" value="FAD-bd_8"/>
</dbReference>
<dbReference type="Pfam" id="PF01794">
    <property type="entry name" value="Ferric_reduct"/>
    <property type="match status" value="1"/>
</dbReference>
<evidence type="ECO:0000313" key="11">
    <source>
        <dbReference type="Proteomes" id="UP000027920"/>
    </source>
</evidence>
<dbReference type="SUPFAM" id="SSF63380">
    <property type="entry name" value="Riboflavin synthase domain-like"/>
    <property type="match status" value="1"/>
</dbReference>
<keyword evidence="2 8" id="KW-0812">Transmembrane</keyword>
<comment type="caution">
    <text evidence="10">The sequence shown here is derived from an EMBL/GenBank/DDBJ whole genome shotgun (WGS) entry which is preliminary data.</text>
</comment>
<dbReference type="GO" id="GO:0006811">
    <property type="term" value="P:monoatomic ion transport"/>
    <property type="evidence" value="ECO:0007669"/>
    <property type="project" value="UniProtKB-KW"/>
</dbReference>
<keyword evidence="11" id="KW-1185">Reference proteome</keyword>
<evidence type="ECO:0000313" key="10">
    <source>
        <dbReference type="EMBL" id="KEF52972.1"/>
    </source>
</evidence>
<dbReference type="GO" id="GO:0016175">
    <property type="term" value="F:superoxide-generating NAD(P)H oxidase activity"/>
    <property type="evidence" value="ECO:0007669"/>
    <property type="project" value="TreeGrafter"/>
</dbReference>
<feature type="transmembrane region" description="Helical" evidence="8">
    <location>
        <begin position="143"/>
        <end position="164"/>
    </location>
</feature>
<dbReference type="GO" id="GO:0042554">
    <property type="term" value="P:superoxide anion generation"/>
    <property type="evidence" value="ECO:0007669"/>
    <property type="project" value="TreeGrafter"/>
</dbReference>
<keyword evidence="3" id="KW-0249">Electron transport</keyword>
<dbReference type="OrthoDB" id="167398at2759"/>
<feature type="transmembrane region" description="Helical" evidence="8">
    <location>
        <begin position="232"/>
        <end position="251"/>
    </location>
</feature>
<dbReference type="Proteomes" id="UP000027920">
    <property type="component" value="Unassembled WGS sequence"/>
</dbReference>
<evidence type="ECO:0000256" key="8">
    <source>
        <dbReference type="SAM" id="Phobius"/>
    </source>
</evidence>
<dbReference type="PANTHER" id="PTHR11972">
    <property type="entry name" value="NADPH OXIDASE"/>
    <property type="match status" value="1"/>
</dbReference>
<dbReference type="AlphaFoldDB" id="A0A072NZX2"/>
<dbReference type="Pfam" id="PF08030">
    <property type="entry name" value="NAD_binding_6"/>
    <property type="match status" value="1"/>
</dbReference>
<evidence type="ECO:0000259" key="9">
    <source>
        <dbReference type="PROSITE" id="PS51384"/>
    </source>
</evidence>
<accession>A0A072NZX2</accession>
<dbReference type="STRING" id="1182545.A0A072NZX2"/>
<dbReference type="RefSeq" id="XP_013255562.1">
    <property type="nucleotide sequence ID" value="XM_013400108.1"/>
</dbReference>
<organism evidence="10 11">
    <name type="scientific">Exophiala aquamarina CBS 119918</name>
    <dbReference type="NCBI Taxonomy" id="1182545"/>
    <lineage>
        <taxon>Eukaryota</taxon>
        <taxon>Fungi</taxon>
        <taxon>Dikarya</taxon>
        <taxon>Ascomycota</taxon>
        <taxon>Pezizomycotina</taxon>
        <taxon>Eurotiomycetes</taxon>
        <taxon>Chaetothyriomycetidae</taxon>
        <taxon>Chaetothyriales</taxon>
        <taxon>Herpotrichiellaceae</taxon>
        <taxon>Exophiala</taxon>
    </lineage>
</organism>
<evidence type="ECO:0000256" key="3">
    <source>
        <dbReference type="ARBA" id="ARBA00022982"/>
    </source>
</evidence>
<keyword evidence="5" id="KW-0560">Oxidoreductase</keyword>
<evidence type="ECO:0000256" key="6">
    <source>
        <dbReference type="ARBA" id="ARBA00023065"/>
    </source>
</evidence>
<protein>
    <recommendedName>
        <fullName evidence="9">FAD-binding FR-type domain-containing protein</fullName>
    </recommendedName>
</protein>
<feature type="transmembrane region" description="Helical" evidence="8">
    <location>
        <begin position="201"/>
        <end position="220"/>
    </location>
</feature>
<proteinExistence type="predicted"/>
<keyword evidence="6" id="KW-0813">Transport</keyword>
<dbReference type="InterPro" id="IPR050369">
    <property type="entry name" value="RBOH/FRE"/>
</dbReference>
<dbReference type="InterPro" id="IPR017927">
    <property type="entry name" value="FAD-bd_FR_type"/>
</dbReference>
<dbReference type="Gene3D" id="3.40.50.80">
    <property type="entry name" value="Nucleotide-binding domain of ferredoxin-NADP reductase (FNR) module"/>
    <property type="match status" value="1"/>
</dbReference>
<feature type="domain" description="FAD-binding FR-type" evidence="9">
    <location>
        <begin position="278"/>
        <end position="377"/>
    </location>
</feature>
<comment type="subcellular location">
    <subcellularLocation>
        <location evidence="1">Membrane</location>
        <topology evidence="1">Multi-pass membrane protein</topology>
    </subcellularLocation>
</comment>
<feature type="transmembrane region" description="Helical" evidence="8">
    <location>
        <begin position="99"/>
        <end position="122"/>
    </location>
</feature>
<gene>
    <name evidence="10" type="ORF">A1O9_10879</name>
</gene>
<dbReference type="InterPro" id="IPR039261">
    <property type="entry name" value="FNR_nucleotide-bd"/>
</dbReference>
<dbReference type="CDD" id="cd06186">
    <property type="entry name" value="NOX_Duox_like_FAD_NADP"/>
    <property type="match status" value="1"/>
</dbReference>
<dbReference type="SUPFAM" id="SSF52343">
    <property type="entry name" value="Ferredoxin reductase-like, C-terminal NADP-linked domain"/>
    <property type="match status" value="1"/>
</dbReference>
<reference evidence="10 11" key="1">
    <citation type="submission" date="2013-03" db="EMBL/GenBank/DDBJ databases">
        <title>The Genome Sequence of Exophiala aquamarina CBS 119918.</title>
        <authorList>
            <consortium name="The Broad Institute Genomics Platform"/>
            <person name="Cuomo C."/>
            <person name="de Hoog S."/>
            <person name="Gorbushina A."/>
            <person name="Walker B."/>
            <person name="Young S.K."/>
            <person name="Zeng Q."/>
            <person name="Gargeya S."/>
            <person name="Fitzgerald M."/>
            <person name="Haas B."/>
            <person name="Abouelleil A."/>
            <person name="Allen A.W."/>
            <person name="Alvarado L."/>
            <person name="Arachchi H.M."/>
            <person name="Berlin A.M."/>
            <person name="Chapman S.B."/>
            <person name="Gainer-Dewar J."/>
            <person name="Goldberg J."/>
            <person name="Griggs A."/>
            <person name="Gujja S."/>
            <person name="Hansen M."/>
            <person name="Howarth C."/>
            <person name="Imamovic A."/>
            <person name="Ireland A."/>
            <person name="Larimer J."/>
            <person name="McCowan C."/>
            <person name="Murphy C."/>
            <person name="Pearson M."/>
            <person name="Poon T.W."/>
            <person name="Priest M."/>
            <person name="Roberts A."/>
            <person name="Saif S."/>
            <person name="Shea T."/>
            <person name="Sisk P."/>
            <person name="Sykes S."/>
            <person name="Wortman J."/>
            <person name="Nusbaum C."/>
            <person name="Birren B."/>
        </authorList>
    </citation>
    <scope>NUCLEOTIDE SEQUENCE [LARGE SCALE GENOMIC DNA]</scope>
    <source>
        <strain evidence="10 11">CBS 119918</strain>
    </source>
</reference>
<evidence type="ECO:0000256" key="5">
    <source>
        <dbReference type="ARBA" id="ARBA00023002"/>
    </source>
</evidence>
<evidence type="ECO:0000256" key="1">
    <source>
        <dbReference type="ARBA" id="ARBA00004141"/>
    </source>
</evidence>
<dbReference type="HOGENOM" id="CLU_023525_0_0_1"/>
<dbReference type="InterPro" id="IPR013130">
    <property type="entry name" value="Fe3_Rdtase_TM_dom"/>
</dbReference>
<name>A0A072NZX2_9EURO</name>
<dbReference type="EMBL" id="AMGV01000015">
    <property type="protein sequence ID" value="KEF52972.1"/>
    <property type="molecule type" value="Genomic_DNA"/>
</dbReference>
<dbReference type="PANTHER" id="PTHR11972:SF153">
    <property type="entry name" value="SUPEROXIDE-GENERATING NADPH OXIDASE HEAVY CHAIN SUBUNIT A"/>
    <property type="match status" value="1"/>
</dbReference>